<protein>
    <submittedName>
        <fullName evidence="1">Uncharacterized protein</fullName>
    </submittedName>
</protein>
<gene>
    <name evidence="1" type="ORF">CP967_22625</name>
</gene>
<dbReference type="AlphaFoldDB" id="A0A5J6FED1"/>
<dbReference type="KEGG" id="snk:CP967_22625"/>
<keyword evidence="2" id="KW-1185">Reference proteome</keyword>
<dbReference type="Proteomes" id="UP000326178">
    <property type="component" value="Chromosome"/>
</dbReference>
<dbReference type="RefSeq" id="WP_150489706.1">
    <property type="nucleotide sequence ID" value="NZ_BMUV01000002.1"/>
</dbReference>
<accession>A0A5J6FED1</accession>
<dbReference type="EMBL" id="CP023702">
    <property type="protein sequence ID" value="QEU74411.1"/>
    <property type="molecule type" value="Genomic_DNA"/>
</dbReference>
<reference evidence="1 2" key="1">
    <citation type="submission" date="2017-09" db="EMBL/GenBank/DDBJ databases">
        <authorList>
            <person name="Lee N."/>
            <person name="Cho B.-K."/>
        </authorList>
    </citation>
    <scope>NUCLEOTIDE SEQUENCE [LARGE SCALE GENOMIC DNA]</scope>
    <source>
        <strain evidence="1 2">ATCC 12769</strain>
    </source>
</reference>
<dbReference type="OrthoDB" id="4306026at2"/>
<evidence type="ECO:0000313" key="2">
    <source>
        <dbReference type="Proteomes" id="UP000326178"/>
    </source>
</evidence>
<proteinExistence type="predicted"/>
<name>A0A5J6FED1_9ACTN</name>
<evidence type="ECO:0000313" key="1">
    <source>
        <dbReference type="EMBL" id="QEU74411.1"/>
    </source>
</evidence>
<organism evidence="1 2">
    <name type="scientific">Streptomyces nitrosporeus</name>
    <dbReference type="NCBI Taxonomy" id="28894"/>
    <lineage>
        <taxon>Bacteria</taxon>
        <taxon>Bacillati</taxon>
        <taxon>Actinomycetota</taxon>
        <taxon>Actinomycetes</taxon>
        <taxon>Kitasatosporales</taxon>
        <taxon>Streptomycetaceae</taxon>
        <taxon>Streptomyces</taxon>
    </lineage>
</organism>
<sequence>MIRLPPSTYATFCKGMSLPTLSAVFAEAGHPVSAGGRSSGWTWVTHDAGPGPGSDPDGFSVVALATYVTGFRYADRADLSEPVETVFLASTPACACAHGQNYMVPHCDAHPFQFVHSRGGFEQTYFNMGGRRESRRSGDLLVRELLDAGIVGRDTPAYEADPGFNADGALTLRIIADHFRLPSPPLLV</sequence>